<feature type="domain" description="Sigma-54 factor interaction" evidence="4">
    <location>
        <begin position="259"/>
        <end position="344"/>
    </location>
</feature>
<evidence type="ECO:0000256" key="3">
    <source>
        <dbReference type="PROSITE-ProRule" id="PRU00703"/>
    </source>
</evidence>
<dbReference type="PANTHER" id="PTHR32071">
    <property type="entry name" value="TRANSCRIPTIONAL REGULATORY PROTEIN"/>
    <property type="match status" value="1"/>
</dbReference>
<evidence type="ECO:0008006" key="9">
    <source>
        <dbReference type="Google" id="ProtNLM"/>
    </source>
</evidence>
<sequence length="349" mass="38457">MTADPITINIHQTINEAIQAFSSHNFYGIPVTDNHGFLHGMITKSSIMLALYNNQSTDESIQTIIETSFDYVSPLDPLEKAVNMREGCLPVITSDGKLTGIITRTDLLKARSIQVDTVQTTLSTMTILQQVLDSTYEGVVVVNHEGKITEINEAYCKLINQKKEDVLHHPVEEVIDNTRLQQTCKTGIEERNQLQRINGQDMLVHRIPLTANERVIGAMGLLIYRDVDEMFSLTNKLAESFRHPDLGKQAKENFYLDQIIGSSAKTLDLKKQIAKIAPLPSNVLITGASGTGKELCAQTIHKLSQAASGKFVAINCSAIPENLLESELFGYVDGAFTGALRSGKKVNSN</sequence>
<dbReference type="SUPFAM" id="SSF52540">
    <property type="entry name" value="P-loop containing nucleoside triphosphate hydrolases"/>
    <property type="match status" value="1"/>
</dbReference>
<dbReference type="SMART" id="SM00091">
    <property type="entry name" value="PAS"/>
    <property type="match status" value="1"/>
</dbReference>
<dbReference type="Gene3D" id="3.40.50.300">
    <property type="entry name" value="P-loop containing nucleotide triphosphate hydrolases"/>
    <property type="match status" value="1"/>
</dbReference>
<keyword evidence="3" id="KW-0129">CBS domain</keyword>
<dbReference type="NCBIfam" id="TIGR00229">
    <property type="entry name" value="sensory_box"/>
    <property type="match status" value="1"/>
</dbReference>
<dbReference type="InterPro" id="IPR027417">
    <property type="entry name" value="P-loop_NTPase"/>
</dbReference>
<organism evidence="7 8">
    <name type="scientific">Ligilactobacillus pabuli</name>
    <dbReference type="NCBI Taxonomy" id="2886039"/>
    <lineage>
        <taxon>Bacteria</taxon>
        <taxon>Bacillati</taxon>
        <taxon>Bacillota</taxon>
        <taxon>Bacilli</taxon>
        <taxon>Lactobacillales</taxon>
        <taxon>Lactobacillaceae</taxon>
        <taxon>Ligilactobacillus</taxon>
    </lineage>
</organism>
<dbReference type="SUPFAM" id="SSF54631">
    <property type="entry name" value="CBS-domain pair"/>
    <property type="match status" value="1"/>
</dbReference>
<dbReference type="InterPro" id="IPR046342">
    <property type="entry name" value="CBS_dom_sf"/>
</dbReference>
<keyword evidence="8" id="KW-1185">Reference proteome</keyword>
<evidence type="ECO:0000256" key="1">
    <source>
        <dbReference type="ARBA" id="ARBA00022741"/>
    </source>
</evidence>
<dbReference type="PROSITE" id="PS51371">
    <property type="entry name" value="CBS"/>
    <property type="match status" value="1"/>
</dbReference>
<dbReference type="SMART" id="SM00116">
    <property type="entry name" value="CBS"/>
    <property type="match status" value="2"/>
</dbReference>
<dbReference type="InterPro" id="IPR013767">
    <property type="entry name" value="PAS_fold"/>
</dbReference>
<protein>
    <recommendedName>
        <fullName evidence="9">Transcriptional regulator</fullName>
    </recommendedName>
</protein>
<dbReference type="CDD" id="cd00009">
    <property type="entry name" value="AAA"/>
    <property type="match status" value="1"/>
</dbReference>
<evidence type="ECO:0000313" key="7">
    <source>
        <dbReference type="EMBL" id="GKS81665.1"/>
    </source>
</evidence>
<dbReference type="CDD" id="cd00130">
    <property type="entry name" value="PAS"/>
    <property type="match status" value="1"/>
</dbReference>
<dbReference type="PANTHER" id="PTHR32071:SF57">
    <property type="entry name" value="C4-DICARBOXYLATE TRANSPORT TRANSCRIPTIONAL REGULATORY PROTEIN DCTD"/>
    <property type="match status" value="1"/>
</dbReference>
<keyword evidence="2" id="KW-0067">ATP-binding</keyword>
<evidence type="ECO:0000259" key="5">
    <source>
        <dbReference type="PROSITE" id="PS50112"/>
    </source>
</evidence>
<dbReference type="Gene3D" id="3.10.580.10">
    <property type="entry name" value="CBS-domain"/>
    <property type="match status" value="1"/>
</dbReference>
<accession>A0ABQ5JI30</accession>
<evidence type="ECO:0000256" key="2">
    <source>
        <dbReference type="ARBA" id="ARBA00022840"/>
    </source>
</evidence>
<feature type="domain" description="PAS" evidence="5">
    <location>
        <begin position="124"/>
        <end position="167"/>
    </location>
</feature>
<dbReference type="PROSITE" id="PS50045">
    <property type="entry name" value="SIGMA54_INTERACT_4"/>
    <property type="match status" value="1"/>
</dbReference>
<dbReference type="EMBL" id="BQXH01000011">
    <property type="protein sequence ID" value="GKS81665.1"/>
    <property type="molecule type" value="Genomic_DNA"/>
</dbReference>
<dbReference type="RefSeq" id="WP_244055411.1">
    <property type="nucleotide sequence ID" value="NZ_BQXH01000011.1"/>
</dbReference>
<evidence type="ECO:0000313" key="8">
    <source>
        <dbReference type="Proteomes" id="UP001055149"/>
    </source>
</evidence>
<keyword evidence="1" id="KW-0547">Nucleotide-binding</keyword>
<proteinExistence type="predicted"/>
<dbReference type="SUPFAM" id="SSF55785">
    <property type="entry name" value="PYP-like sensor domain (PAS domain)"/>
    <property type="match status" value="1"/>
</dbReference>
<feature type="domain" description="CBS" evidence="6">
    <location>
        <begin position="1"/>
        <end position="59"/>
    </location>
</feature>
<evidence type="ECO:0000259" key="6">
    <source>
        <dbReference type="PROSITE" id="PS51371"/>
    </source>
</evidence>
<dbReference type="InterPro" id="IPR002078">
    <property type="entry name" value="Sigma_54_int"/>
</dbReference>
<reference evidence="7" key="1">
    <citation type="journal article" date="2022" name="Int. J. Syst. Evol. Microbiol.">
        <title>A novel species of lactic acid bacteria, Ligilactobacillus pabuli sp. nov., isolated from alfalfa silage.</title>
        <authorList>
            <person name="Tohno M."/>
            <person name="Tanizawa Y."/>
            <person name="Sawada H."/>
            <person name="Sakamoto M."/>
            <person name="Ohkuma M."/>
            <person name="Kobayashi H."/>
        </authorList>
    </citation>
    <scope>NUCLEOTIDE SEQUENCE</scope>
    <source>
        <strain evidence="7">AF129</strain>
    </source>
</reference>
<dbReference type="Pfam" id="PF00571">
    <property type="entry name" value="CBS"/>
    <property type="match status" value="2"/>
</dbReference>
<dbReference type="Pfam" id="PF00158">
    <property type="entry name" value="Sigma54_activat"/>
    <property type="match status" value="1"/>
</dbReference>
<evidence type="ECO:0000259" key="4">
    <source>
        <dbReference type="PROSITE" id="PS50045"/>
    </source>
</evidence>
<dbReference type="InterPro" id="IPR000014">
    <property type="entry name" value="PAS"/>
</dbReference>
<dbReference type="Proteomes" id="UP001055149">
    <property type="component" value="Unassembled WGS sequence"/>
</dbReference>
<dbReference type="InterPro" id="IPR035965">
    <property type="entry name" value="PAS-like_dom_sf"/>
</dbReference>
<dbReference type="InterPro" id="IPR000644">
    <property type="entry name" value="CBS_dom"/>
</dbReference>
<dbReference type="CDD" id="cd02205">
    <property type="entry name" value="CBS_pair_SF"/>
    <property type="match status" value="1"/>
</dbReference>
<dbReference type="Gene3D" id="3.30.450.20">
    <property type="entry name" value="PAS domain"/>
    <property type="match status" value="1"/>
</dbReference>
<comment type="caution">
    <text evidence="7">The sequence shown here is derived from an EMBL/GenBank/DDBJ whole genome shotgun (WGS) entry which is preliminary data.</text>
</comment>
<dbReference type="PROSITE" id="PS50112">
    <property type="entry name" value="PAS"/>
    <property type="match status" value="1"/>
</dbReference>
<name>A0ABQ5JI30_9LACO</name>
<gene>
    <name evidence="7" type="ORF">LPAF129_13510</name>
</gene>
<dbReference type="Pfam" id="PF00989">
    <property type="entry name" value="PAS"/>
    <property type="match status" value="1"/>
</dbReference>